<feature type="region of interest" description="Disordered" evidence="1">
    <location>
        <begin position="524"/>
        <end position="554"/>
    </location>
</feature>
<feature type="region of interest" description="Disordered" evidence="1">
    <location>
        <begin position="440"/>
        <end position="492"/>
    </location>
</feature>
<sequence>MLFALPLIAAAVVSYIQFAFIRENGYKWFQPMMWGALEDLKGIMRRRMPLWMMSISAGIPRLTLPAPIPFSGLCVDADDDQALMAVPSHEETQGTYSFDTFFAAMLTLCLTIVYTVWILSATSTSKVAASDHQRNPIRKPRLVVIVYHPAAPSPGILAPVSELVSPDQAIAEPRNSVPSPTRILGPIHSSLPIVPNVLGSRVTQPLLNSAPAIANESIWRELRVPSSNAMNTATSGYWRRVIMVVERAPYNSGQLRMAHRKYKIGYGPYSAGADHIEETGTGFHSTSSGLPAIRDEPLNTGTPVIPRTTVEGQQLSTTSSVDLPTRPERRIESSLKVESPQDVPPAVSETSDLEVTTSGLVSSLDTGISAVCTSSTGSTPLEAPESIEYSESTVGRTLDLLRTQNDLGGREENSVSDCATSTAWGGLVALRDSLARPLSNPDTRTVVDETTPLTEQDAGDHSSFDSFHHDNAWANDDTDSREPFLTNGSGMTLEASNRNNANAYDYSECNGRLCASSDSSTSIGSMSQCSSSTRPDTPLITPSSSMPQVSRGDEISCAEGSLDAPVSSTDFVFESQLSQTAPSSPPIQHGASSMDTGGPNSLPQVQANGFSPANSDMAPTPNLSPESPALQCFLDDRTYAEVAGVPSPIESARATFSLSRWRVPRLGPRRPQPNGPSLARSVLDMVPGSWAGYGTVNNVWARSPDSNSCGFENRRERGKHA</sequence>
<protein>
    <submittedName>
        <fullName evidence="3">Uncharacterized protein</fullName>
    </submittedName>
</protein>
<evidence type="ECO:0000313" key="3">
    <source>
        <dbReference type="EMBL" id="CUA74269.1"/>
    </source>
</evidence>
<feature type="compositionally biased region" description="Polar residues" evidence="1">
    <location>
        <begin position="528"/>
        <end position="548"/>
    </location>
</feature>
<reference evidence="3 4" key="1">
    <citation type="submission" date="2015-07" db="EMBL/GenBank/DDBJ databases">
        <authorList>
            <person name="Noorani M."/>
        </authorList>
    </citation>
    <scope>NUCLEOTIDE SEQUENCE [LARGE SCALE GENOMIC DNA]</scope>
    <source>
        <strain evidence="3">BBA 69670</strain>
    </source>
</reference>
<gene>
    <name evidence="3" type="ORF">RSOLAG22IIIB_11080</name>
</gene>
<accession>A0A0K6G7C9</accession>
<evidence type="ECO:0000256" key="1">
    <source>
        <dbReference type="SAM" id="MobiDB-lite"/>
    </source>
</evidence>
<dbReference type="AlphaFoldDB" id="A0A0K6G7C9"/>
<organism evidence="3 4">
    <name type="scientific">Rhizoctonia solani</name>
    <dbReference type="NCBI Taxonomy" id="456999"/>
    <lineage>
        <taxon>Eukaryota</taxon>
        <taxon>Fungi</taxon>
        <taxon>Dikarya</taxon>
        <taxon>Basidiomycota</taxon>
        <taxon>Agaricomycotina</taxon>
        <taxon>Agaricomycetes</taxon>
        <taxon>Cantharellales</taxon>
        <taxon>Ceratobasidiaceae</taxon>
        <taxon>Rhizoctonia</taxon>
    </lineage>
</organism>
<dbReference type="EMBL" id="CYGV01001425">
    <property type="protein sequence ID" value="CUA74269.1"/>
    <property type="molecule type" value="Genomic_DNA"/>
</dbReference>
<feature type="compositionally biased region" description="Basic and acidic residues" evidence="1">
    <location>
        <begin position="458"/>
        <end position="471"/>
    </location>
</feature>
<feature type="transmembrane region" description="Helical" evidence="2">
    <location>
        <begin position="101"/>
        <end position="119"/>
    </location>
</feature>
<feature type="compositionally biased region" description="Polar residues" evidence="1">
    <location>
        <begin position="590"/>
        <end position="614"/>
    </location>
</feature>
<feature type="region of interest" description="Disordered" evidence="1">
    <location>
        <begin position="576"/>
        <end position="627"/>
    </location>
</feature>
<keyword evidence="2" id="KW-0472">Membrane</keyword>
<keyword evidence="4" id="KW-1185">Reference proteome</keyword>
<keyword evidence="2" id="KW-0812">Transmembrane</keyword>
<name>A0A0K6G7C9_9AGAM</name>
<dbReference type="Proteomes" id="UP000044841">
    <property type="component" value="Unassembled WGS sequence"/>
</dbReference>
<evidence type="ECO:0000256" key="2">
    <source>
        <dbReference type="SAM" id="Phobius"/>
    </source>
</evidence>
<keyword evidence="2" id="KW-1133">Transmembrane helix</keyword>
<proteinExistence type="predicted"/>
<evidence type="ECO:0000313" key="4">
    <source>
        <dbReference type="Proteomes" id="UP000044841"/>
    </source>
</evidence>